<gene>
    <name evidence="8" type="ORF">HLUCCA11_02100</name>
</gene>
<dbReference type="SUPFAM" id="SSF54534">
    <property type="entry name" value="FKBP-like"/>
    <property type="match status" value="1"/>
</dbReference>
<evidence type="ECO:0000313" key="8">
    <source>
        <dbReference type="EMBL" id="KPQ37246.1"/>
    </source>
</evidence>
<feature type="domain" description="PpiC" evidence="7">
    <location>
        <begin position="119"/>
        <end position="210"/>
    </location>
</feature>
<evidence type="ECO:0000256" key="4">
    <source>
        <dbReference type="ARBA" id="ARBA00023110"/>
    </source>
</evidence>
<dbReference type="InterPro" id="IPR050245">
    <property type="entry name" value="PrsA_foldase"/>
</dbReference>
<keyword evidence="5 6" id="KW-0413">Isomerase</keyword>
<protein>
    <recommendedName>
        <fullName evidence="2">peptidylprolyl isomerase</fullName>
        <ecNumber evidence="2">5.2.1.8</ecNumber>
    </recommendedName>
</protein>
<name>A0A0P8A2P8_9CYAN</name>
<evidence type="ECO:0000256" key="3">
    <source>
        <dbReference type="ARBA" id="ARBA00022729"/>
    </source>
</evidence>
<evidence type="ECO:0000259" key="7">
    <source>
        <dbReference type="PROSITE" id="PS50198"/>
    </source>
</evidence>
<organism evidence="8 9">
    <name type="scientific">Phormidesmis priestleyi Ana</name>
    <dbReference type="NCBI Taxonomy" id="1666911"/>
    <lineage>
        <taxon>Bacteria</taxon>
        <taxon>Bacillati</taxon>
        <taxon>Cyanobacteriota</taxon>
        <taxon>Cyanophyceae</taxon>
        <taxon>Leptolyngbyales</taxon>
        <taxon>Leptolyngbyaceae</taxon>
        <taxon>Phormidesmis</taxon>
    </lineage>
</organism>
<comment type="catalytic activity">
    <reaction evidence="1">
        <text>[protein]-peptidylproline (omega=180) = [protein]-peptidylproline (omega=0)</text>
        <dbReference type="Rhea" id="RHEA:16237"/>
        <dbReference type="Rhea" id="RHEA-COMP:10747"/>
        <dbReference type="Rhea" id="RHEA-COMP:10748"/>
        <dbReference type="ChEBI" id="CHEBI:83833"/>
        <dbReference type="ChEBI" id="CHEBI:83834"/>
        <dbReference type="EC" id="5.2.1.8"/>
    </reaction>
</comment>
<keyword evidence="4 6" id="KW-0697">Rotamase</keyword>
<dbReference type="Proteomes" id="UP000050465">
    <property type="component" value="Unassembled WGS sequence"/>
</dbReference>
<dbReference type="AlphaFoldDB" id="A0A0P8A2P8"/>
<evidence type="ECO:0000256" key="6">
    <source>
        <dbReference type="PROSITE-ProRule" id="PRU00278"/>
    </source>
</evidence>
<dbReference type="EC" id="5.2.1.8" evidence="2"/>
<proteinExistence type="predicted"/>
<dbReference type="InterPro" id="IPR046357">
    <property type="entry name" value="PPIase_dom_sf"/>
</dbReference>
<dbReference type="EMBL" id="LJZR01000002">
    <property type="protein sequence ID" value="KPQ37246.1"/>
    <property type="molecule type" value="Genomic_DNA"/>
</dbReference>
<dbReference type="PROSITE" id="PS50198">
    <property type="entry name" value="PPIC_PPIASE_2"/>
    <property type="match status" value="1"/>
</dbReference>
<evidence type="ECO:0000256" key="2">
    <source>
        <dbReference type="ARBA" id="ARBA00013194"/>
    </source>
</evidence>
<dbReference type="GO" id="GO:0003755">
    <property type="term" value="F:peptidyl-prolyl cis-trans isomerase activity"/>
    <property type="evidence" value="ECO:0007669"/>
    <property type="project" value="UniProtKB-KW"/>
</dbReference>
<reference evidence="8 9" key="1">
    <citation type="submission" date="2015-09" db="EMBL/GenBank/DDBJ databases">
        <title>Identification and resolution of microdiversity through metagenomic sequencing of parallel consortia.</title>
        <authorList>
            <person name="Nelson W.C."/>
            <person name="Romine M.F."/>
            <person name="Lindemann S.R."/>
        </authorList>
    </citation>
    <scope>NUCLEOTIDE SEQUENCE [LARGE SCALE GENOMIC DNA]</scope>
    <source>
        <strain evidence="8">Ana</strain>
    </source>
</reference>
<dbReference type="STRING" id="1666911.HLUCCA11_02100"/>
<evidence type="ECO:0000256" key="5">
    <source>
        <dbReference type="ARBA" id="ARBA00023235"/>
    </source>
</evidence>
<evidence type="ECO:0000256" key="1">
    <source>
        <dbReference type="ARBA" id="ARBA00000971"/>
    </source>
</evidence>
<dbReference type="PANTHER" id="PTHR47245:SF1">
    <property type="entry name" value="FOLDASE PROTEIN PRSA"/>
    <property type="match status" value="1"/>
</dbReference>
<dbReference type="InterPro" id="IPR027304">
    <property type="entry name" value="Trigger_fact/SurA_dom_sf"/>
</dbReference>
<comment type="caution">
    <text evidence="8">The sequence shown here is derived from an EMBL/GenBank/DDBJ whole genome shotgun (WGS) entry which is preliminary data.</text>
</comment>
<accession>A0A0P8A2P8</accession>
<dbReference type="InterPro" id="IPR000297">
    <property type="entry name" value="PPIase_PpiC"/>
</dbReference>
<evidence type="ECO:0000313" key="9">
    <source>
        <dbReference type="Proteomes" id="UP000050465"/>
    </source>
</evidence>
<dbReference type="Gene3D" id="3.10.50.40">
    <property type="match status" value="1"/>
</dbReference>
<dbReference type="SUPFAM" id="SSF109998">
    <property type="entry name" value="Triger factor/SurA peptide-binding domain-like"/>
    <property type="match status" value="1"/>
</dbReference>
<sequence>MIDFSGLGIQLESVVDLLKRELTFHTICRQLVYQRMIRASAKDRGIEVTDDEIQAEADRIRRELRLENAQKTLEWLQERMITADEWEASICDRLLSRKLADAMFGETATHQFNQQKLDYEKVSLYKIVILDDKWAQELAYQIEEEEISFFEAAHRYDDDVTRRRCCGYEGEISRWALAPDIAASVFGAPAQTVVGPISLGRGYGLFFVDEFIEPKLTEETYRAICDRLFYQWLDGELQRLEV</sequence>
<dbReference type="PANTHER" id="PTHR47245">
    <property type="entry name" value="PEPTIDYLPROLYL ISOMERASE"/>
    <property type="match status" value="1"/>
</dbReference>
<dbReference type="Gene3D" id="1.10.4030.10">
    <property type="entry name" value="Porin chaperone SurA, peptide-binding domain"/>
    <property type="match status" value="1"/>
</dbReference>
<keyword evidence="3" id="KW-0732">Signal</keyword>